<evidence type="ECO:0000256" key="2">
    <source>
        <dbReference type="ARBA" id="ARBA00022723"/>
    </source>
</evidence>
<dbReference type="Gene3D" id="1.20.1090.10">
    <property type="entry name" value="Dehydroquinate synthase-like - alpha domain"/>
    <property type="match status" value="1"/>
</dbReference>
<dbReference type="RefSeq" id="WP_090791502.1">
    <property type="nucleotide sequence ID" value="NZ_FMYI01000001.1"/>
</dbReference>
<evidence type="ECO:0000256" key="5">
    <source>
        <dbReference type="ARBA" id="ARBA00037918"/>
    </source>
</evidence>
<dbReference type="CDD" id="cd08170">
    <property type="entry name" value="GlyDH"/>
    <property type="match status" value="1"/>
</dbReference>
<comment type="cofactor">
    <cofactor evidence="9">
        <name>Zn(2+)</name>
        <dbReference type="ChEBI" id="CHEBI:29105"/>
    </cofactor>
    <text evidence="9">Binds 1 zinc ion per subunit.</text>
</comment>
<feature type="binding site" evidence="11">
    <location>
        <position position="125"/>
    </location>
    <ligand>
        <name>NAD(+)</name>
        <dbReference type="ChEBI" id="CHEBI:57540"/>
    </ligand>
</feature>
<comment type="catalytic activity">
    <reaction evidence="8">
        <text>glycerol + NAD(+) = dihydroxyacetone + NADH + H(+)</text>
        <dbReference type="Rhea" id="RHEA:13769"/>
        <dbReference type="ChEBI" id="CHEBI:15378"/>
        <dbReference type="ChEBI" id="CHEBI:16016"/>
        <dbReference type="ChEBI" id="CHEBI:17754"/>
        <dbReference type="ChEBI" id="CHEBI:57540"/>
        <dbReference type="ChEBI" id="CHEBI:57945"/>
        <dbReference type="EC" id="1.1.1.6"/>
    </reaction>
</comment>
<dbReference type="InterPro" id="IPR016205">
    <property type="entry name" value="Glycerol_DH"/>
</dbReference>
<dbReference type="STRING" id="1612202.SAMN05421734_1017"/>
<dbReference type="PIRSF" id="PIRSF000112">
    <property type="entry name" value="Glycerol_dehydrogenase"/>
    <property type="match status" value="1"/>
</dbReference>
<comment type="similarity">
    <text evidence="1">Belongs to the iron-containing alcohol dehydrogenase family.</text>
</comment>
<evidence type="ECO:0000313" key="14">
    <source>
        <dbReference type="Proteomes" id="UP000242949"/>
    </source>
</evidence>
<dbReference type="EMBL" id="FMYI01000001">
    <property type="protein sequence ID" value="SDB80863.1"/>
    <property type="molecule type" value="Genomic_DNA"/>
</dbReference>
<evidence type="ECO:0000256" key="7">
    <source>
        <dbReference type="ARBA" id="ARBA00040132"/>
    </source>
</evidence>
<dbReference type="SUPFAM" id="SSF56796">
    <property type="entry name" value="Dehydroquinate synthase-like"/>
    <property type="match status" value="1"/>
</dbReference>
<feature type="binding site" evidence="9">
    <location>
        <position position="272"/>
    </location>
    <ligand>
        <name>glycerol</name>
        <dbReference type="ChEBI" id="CHEBI:17754"/>
    </ligand>
</feature>
<dbReference type="InterPro" id="IPR001670">
    <property type="entry name" value="ADH_Fe/GldA"/>
</dbReference>
<dbReference type="PROSITE" id="PS00913">
    <property type="entry name" value="ADH_IRON_1"/>
    <property type="match status" value="1"/>
</dbReference>
<dbReference type="OrthoDB" id="5198708at2"/>
<feature type="binding site" evidence="11">
    <location>
        <begin position="116"/>
        <end position="119"/>
    </location>
    <ligand>
        <name>NAD(+)</name>
        <dbReference type="ChEBI" id="CHEBI:57540"/>
    </ligand>
</feature>
<dbReference type="PANTHER" id="PTHR43616">
    <property type="entry name" value="GLYCEROL DEHYDROGENASE"/>
    <property type="match status" value="1"/>
</dbReference>
<dbReference type="NCBIfam" id="NF006941">
    <property type="entry name" value="PRK09423.1"/>
    <property type="match status" value="1"/>
</dbReference>
<keyword evidence="4 11" id="KW-0520">NAD</keyword>
<feature type="binding site" evidence="11">
    <location>
        <position position="131"/>
    </location>
    <ligand>
        <name>NAD(+)</name>
        <dbReference type="ChEBI" id="CHEBI:57540"/>
    </ligand>
</feature>
<dbReference type="InterPro" id="IPR018211">
    <property type="entry name" value="ADH_Fe_CS"/>
</dbReference>
<evidence type="ECO:0000256" key="8">
    <source>
        <dbReference type="ARBA" id="ARBA00049006"/>
    </source>
</evidence>
<feature type="binding site" evidence="11">
    <location>
        <position position="37"/>
    </location>
    <ligand>
        <name>NAD(+)</name>
        <dbReference type="ChEBI" id="CHEBI:57540"/>
    </ligand>
</feature>
<feature type="binding site" evidence="10">
    <location>
        <position position="121"/>
    </location>
    <ligand>
        <name>glycerol</name>
        <dbReference type="ChEBI" id="CHEBI:17754"/>
    </ligand>
</feature>
<dbReference type="EC" id="1.1.1.6" evidence="6"/>
<comment type="pathway">
    <text evidence="5">Polyol metabolism; glycerol fermentation; glycerone phosphate from glycerol (oxidative route): step 1/2.</text>
</comment>
<evidence type="ECO:0000256" key="4">
    <source>
        <dbReference type="ARBA" id="ARBA00023027"/>
    </source>
</evidence>
<protein>
    <recommendedName>
        <fullName evidence="7">Glycerol dehydrogenase</fullName>
        <ecNumber evidence="6">1.1.1.6</ecNumber>
    </recommendedName>
</protein>
<keyword evidence="3" id="KW-0560">Oxidoreductase</keyword>
<feature type="domain" description="Alcohol dehydrogenase iron-type/glycerol dehydrogenase GldA" evidence="12">
    <location>
        <begin position="8"/>
        <end position="154"/>
    </location>
</feature>
<dbReference type="GO" id="GO:0046872">
    <property type="term" value="F:metal ion binding"/>
    <property type="evidence" value="ECO:0007669"/>
    <property type="project" value="UniProtKB-KW"/>
</dbReference>
<evidence type="ECO:0000256" key="10">
    <source>
        <dbReference type="PIRSR" id="PIRSR000112-2"/>
    </source>
</evidence>
<feature type="binding site" evidence="11">
    <location>
        <position position="127"/>
    </location>
    <ligand>
        <name>NAD(+)</name>
        <dbReference type="ChEBI" id="CHEBI:57540"/>
    </ligand>
</feature>
<keyword evidence="9" id="KW-0862">Zinc</keyword>
<dbReference type="AlphaFoldDB" id="A0A1G6GGA7"/>
<keyword evidence="14" id="KW-1185">Reference proteome</keyword>
<organism evidence="13 14">
    <name type="scientific">Pelagirhabdus alkalitolerans</name>
    <dbReference type="NCBI Taxonomy" id="1612202"/>
    <lineage>
        <taxon>Bacteria</taxon>
        <taxon>Bacillati</taxon>
        <taxon>Bacillota</taxon>
        <taxon>Bacilli</taxon>
        <taxon>Bacillales</taxon>
        <taxon>Bacillaceae</taxon>
        <taxon>Pelagirhabdus</taxon>
    </lineage>
</organism>
<evidence type="ECO:0000259" key="12">
    <source>
        <dbReference type="Pfam" id="PF00465"/>
    </source>
</evidence>
<dbReference type="PANTHER" id="PTHR43616:SF5">
    <property type="entry name" value="GLYCEROL DEHYDROGENASE 1"/>
    <property type="match status" value="1"/>
</dbReference>
<feature type="binding site" evidence="9">
    <location>
        <position position="254"/>
    </location>
    <ligand>
        <name>glycerol</name>
        <dbReference type="ChEBI" id="CHEBI:17754"/>
    </ligand>
</feature>
<evidence type="ECO:0000313" key="13">
    <source>
        <dbReference type="EMBL" id="SDB80863.1"/>
    </source>
</evidence>
<feature type="binding site" evidence="9">
    <location>
        <position position="171"/>
    </location>
    <ligand>
        <name>glycerol</name>
        <dbReference type="ChEBI" id="CHEBI:17754"/>
    </ligand>
</feature>
<dbReference type="Proteomes" id="UP000242949">
    <property type="component" value="Unassembled WGS sequence"/>
</dbReference>
<name>A0A1G6GGA7_9BACI</name>
<dbReference type="Gene3D" id="3.40.50.1970">
    <property type="match status" value="1"/>
</dbReference>
<dbReference type="GO" id="GO:0008888">
    <property type="term" value="F:glycerol dehydrogenase (NAD+) activity"/>
    <property type="evidence" value="ECO:0007669"/>
    <property type="project" value="UniProtKB-EC"/>
</dbReference>
<evidence type="ECO:0000256" key="9">
    <source>
        <dbReference type="PIRSR" id="PIRSR000112-1"/>
    </source>
</evidence>
<feature type="binding site" evidence="11">
    <location>
        <begin position="94"/>
        <end position="98"/>
    </location>
    <ligand>
        <name>NAD(+)</name>
        <dbReference type="ChEBI" id="CHEBI:57540"/>
    </ligand>
</feature>
<gene>
    <name evidence="13" type="ORF">SAMN05421734_1017</name>
</gene>
<evidence type="ECO:0000256" key="11">
    <source>
        <dbReference type="PIRSR" id="PIRSR000112-3"/>
    </source>
</evidence>
<reference evidence="14" key="1">
    <citation type="submission" date="2016-09" db="EMBL/GenBank/DDBJ databases">
        <authorList>
            <person name="Varghese N."/>
            <person name="Submissions S."/>
        </authorList>
    </citation>
    <scope>NUCLEOTIDE SEQUENCE [LARGE SCALE GENOMIC DNA]</scope>
    <source>
        <strain evidence="14">S5</strain>
    </source>
</reference>
<evidence type="ECO:0000256" key="6">
    <source>
        <dbReference type="ARBA" id="ARBA00039147"/>
    </source>
</evidence>
<proteinExistence type="inferred from homology"/>
<evidence type="ECO:0000256" key="1">
    <source>
        <dbReference type="ARBA" id="ARBA00007358"/>
    </source>
</evidence>
<dbReference type="Pfam" id="PF00465">
    <property type="entry name" value="Fe-ADH"/>
    <property type="match status" value="1"/>
</dbReference>
<sequence length="370" mass="40425">MDKVFGSPSRYVQGKDLVSRTSEYIKPYGTKFLVLADETVQEIVANDLIVELENDDYKTEKVTFGGECSFKEIERITKIGKENDIDGVLGVGTGKAIDTAKAVAIELDVSLIIFNTLASSDAPTSALSVIYTEDGEFETYQFYNKNPDMVLNDTRVISQGPPHMMASGISDALATLIEATATHKAYGENMHGGKGTIAGLAIAEKCEQILFDHGVQAYEANKEKVVTPALEAVVEANTLLSGLGFENGGIAGAHAIHNGFTALHGEIHNMTHGQKVAYGIMTQLILENRSEEELERYIDFMLKLDLPITMKDLHLDEASDEDLRKVAEAAVKPEDTMTNMPFDVTADDVVQAIKAVDVYVKSFKQKYNVS</sequence>
<evidence type="ECO:0000256" key="3">
    <source>
        <dbReference type="ARBA" id="ARBA00023002"/>
    </source>
</evidence>
<accession>A0A1G6GGA7</accession>
<keyword evidence="2 9" id="KW-0479">Metal-binding</keyword>